<proteinExistence type="predicted"/>
<reference evidence="1 2" key="1">
    <citation type="submission" date="2015-11" db="EMBL/GenBank/DDBJ databases">
        <title>Description and complete genome sequence of a novel strain predominating in hypersaline microbial mats and representing a new family of the Bacteriodetes phylum.</title>
        <authorList>
            <person name="Spring S."/>
            <person name="Bunk B."/>
            <person name="Sproer C."/>
            <person name="Klenk H.-P."/>
        </authorList>
    </citation>
    <scope>NUCLEOTIDE SEQUENCE [LARGE SCALE GENOMIC DNA]</scope>
    <source>
        <strain evidence="1 2">L21-Spi-D4</strain>
    </source>
</reference>
<dbReference type="RefSeq" id="WP_057954520.1">
    <property type="nucleotide sequence ID" value="NZ_CP013118.1"/>
</dbReference>
<dbReference type="KEGG" id="blq:L21SP5_03598"/>
<evidence type="ECO:0000313" key="1">
    <source>
        <dbReference type="EMBL" id="ALO17204.1"/>
    </source>
</evidence>
<dbReference type="EMBL" id="CP013118">
    <property type="protein sequence ID" value="ALO17204.1"/>
    <property type="molecule type" value="Genomic_DNA"/>
</dbReference>
<evidence type="ECO:0008006" key="3">
    <source>
        <dbReference type="Google" id="ProtNLM"/>
    </source>
</evidence>
<organism evidence="1 2">
    <name type="scientific">Salinivirga cyanobacteriivorans</name>
    <dbReference type="NCBI Taxonomy" id="1307839"/>
    <lineage>
        <taxon>Bacteria</taxon>
        <taxon>Pseudomonadati</taxon>
        <taxon>Bacteroidota</taxon>
        <taxon>Bacteroidia</taxon>
        <taxon>Bacteroidales</taxon>
        <taxon>Salinivirgaceae</taxon>
        <taxon>Salinivirga</taxon>
    </lineage>
</organism>
<protein>
    <recommendedName>
        <fullName evidence="3">Addiction module component</fullName>
    </recommendedName>
</protein>
<accession>A0A0S2I4Q5</accession>
<name>A0A0S2I4Q5_9BACT</name>
<keyword evidence="2" id="KW-1185">Reference proteome</keyword>
<dbReference type="OrthoDB" id="770454at2"/>
<dbReference type="AlphaFoldDB" id="A0A0S2I4Q5"/>
<evidence type="ECO:0000313" key="2">
    <source>
        <dbReference type="Proteomes" id="UP000064893"/>
    </source>
</evidence>
<dbReference type="Proteomes" id="UP000064893">
    <property type="component" value="Chromosome"/>
</dbReference>
<sequence length="77" mass="8973">MNIQSQKLDLIEWISKLNDSSVIEKLRSIKENYAKSKDWYADLNDEELASINRGLQDIKEGRLNSHDSAKQIYGKYL</sequence>
<gene>
    <name evidence="1" type="ORF">L21SP5_03598</name>
</gene>